<evidence type="ECO:0000259" key="7">
    <source>
        <dbReference type="PROSITE" id="PS50600"/>
    </source>
</evidence>
<evidence type="ECO:0000256" key="1">
    <source>
        <dbReference type="ARBA" id="ARBA00005234"/>
    </source>
</evidence>
<evidence type="ECO:0000313" key="9">
    <source>
        <dbReference type="Proteomes" id="UP001443914"/>
    </source>
</evidence>
<evidence type="ECO:0000256" key="3">
    <source>
        <dbReference type="ARBA" id="ARBA00022786"/>
    </source>
</evidence>
<evidence type="ECO:0000256" key="6">
    <source>
        <dbReference type="SAM" id="MobiDB-lite"/>
    </source>
</evidence>
<dbReference type="Proteomes" id="UP001443914">
    <property type="component" value="Unassembled WGS sequence"/>
</dbReference>
<dbReference type="PANTHER" id="PTHR12606">
    <property type="entry name" value="SENTRIN/SUMO-SPECIFIC PROTEASE"/>
    <property type="match status" value="1"/>
</dbReference>
<organism evidence="8 9">
    <name type="scientific">Saponaria officinalis</name>
    <name type="common">Common soapwort</name>
    <name type="synonym">Lychnis saponaria</name>
    <dbReference type="NCBI Taxonomy" id="3572"/>
    <lineage>
        <taxon>Eukaryota</taxon>
        <taxon>Viridiplantae</taxon>
        <taxon>Streptophyta</taxon>
        <taxon>Embryophyta</taxon>
        <taxon>Tracheophyta</taxon>
        <taxon>Spermatophyta</taxon>
        <taxon>Magnoliopsida</taxon>
        <taxon>eudicotyledons</taxon>
        <taxon>Gunneridae</taxon>
        <taxon>Pentapetalae</taxon>
        <taxon>Caryophyllales</taxon>
        <taxon>Caryophyllaceae</taxon>
        <taxon>Caryophylleae</taxon>
        <taxon>Saponaria</taxon>
    </lineage>
</organism>
<dbReference type="GO" id="GO:0006508">
    <property type="term" value="P:proteolysis"/>
    <property type="evidence" value="ECO:0007669"/>
    <property type="project" value="UniProtKB-KW"/>
</dbReference>
<protein>
    <recommendedName>
        <fullName evidence="7">Ubiquitin-like protease family profile domain-containing protein</fullName>
    </recommendedName>
</protein>
<evidence type="ECO:0000256" key="5">
    <source>
        <dbReference type="ARBA" id="ARBA00022807"/>
    </source>
</evidence>
<dbReference type="InterPro" id="IPR038765">
    <property type="entry name" value="Papain-like_cys_pep_sf"/>
</dbReference>
<keyword evidence="3" id="KW-0833">Ubl conjugation pathway</keyword>
<dbReference type="PROSITE" id="PS50600">
    <property type="entry name" value="ULP_PROTEASE"/>
    <property type="match status" value="1"/>
</dbReference>
<dbReference type="Gene3D" id="3.40.395.10">
    <property type="entry name" value="Adenoviral Proteinase, Chain A"/>
    <property type="match status" value="1"/>
</dbReference>
<keyword evidence="5" id="KW-0788">Thiol protease</keyword>
<keyword evidence="9" id="KW-1185">Reference proteome</keyword>
<dbReference type="GO" id="GO:0016929">
    <property type="term" value="F:deSUMOylase activity"/>
    <property type="evidence" value="ECO:0007669"/>
    <property type="project" value="TreeGrafter"/>
</dbReference>
<keyword evidence="4" id="KW-0378">Hydrolase</keyword>
<gene>
    <name evidence="8" type="ORF">RND81_14G063700</name>
</gene>
<evidence type="ECO:0000256" key="4">
    <source>
        <dbReference type="ARBA" id="ARBA00022801"/>
    </source>
</evidence>
<dbReference type="SUPFAM" id="SSF54001">
    <property type="entry name" value="Cysteine proteinases"/>
    <property type="match status" value="1"/>
</dbReference>
<dbReference type="GO" id="GO:0016926">
    <property type="term" value="P:protein desumoylation"/>
    <property type="evidence" value="ECO:0007669"/>
    <property type="project" value="UniProtKB-ARBA"/>
</dbReference>
<keyword evidence="2" id="KW-0645">Protease</keyword>
<reference evidence="8" key="1">
    <citation type="submission" date="2024-03" db="EMBL/GenBank/DDBJ databases">
        <title>WGS assembly of Saponaria officinalis var. Norfolk2.</title>
        <authorList>
            <person name="Jenkins J."/>
            <person name="Shu S."/>
            <person name="Grimwood J."/>
            <person name="Barry K."/>
            <person name="Goodstein D."/>
            <person name="Schmutz J."/>
            <person name="Leebens-Mack J."/>
            <person name="Osbourn A."/>
        </authorList>
    </citation>
    <scope>NUCLEOTIDE SEQUENCE [LARGE SCALE GENOMIC DNA]</scope>
    <source>
        <strain evidence="8">JIC</strain>
    </source>
</reference>
<proteinExistence type="inferred from homology"/>
<dbReference type="AlphaFoldDB" id="A0AAW1GQZ6"/>
<comment type="similarity">
    <text evidence="1">Belongs to the peptidase C48 family.</text>
</comment>
<name>A0AAW1GQZ6_SAPOF</name>
<dbReference type="Pfam" id="PF02902">
    <property type="entry name" value="Peptidase_C48"/>
    <property type="match status" value="1"/>
</dbReference>
<comment type="caution">
    <text evidence="8">The sequence shown here is derived from an EMBL/GenBank/DDBJ whole genome shotgun (WGS) entry which is preliminary data.</text>
</comment>
<dbReference type="PANTHER" id="PTHR12606:SF1">
    <property type="entry name" value="UBIQUITIN-LIKE-SPECIFIC PROTEASE 1A"/>
    <property type="match status" value="1"/>
</dbReference>
<evidence type="ECO:0000256" key="2">
    <source>
        <dbReference type="ARBA" id="ARBA00022670"/>
    </source>
</evidence>
<dbReference type="InterPro" id="IPR003653">
    <property type="entry name" value="Peptidase_C48_C"/>
</dbReference>
<evidence type="ECO:0000313" key="8">
    <source>
        <dbReference type="EMBL" id="KAK9664726.1"/>
    </source>
</evidence>
<sequence length="503" mass="58400">MGALTIIRKRANECISSSPCPSIDSTNYSYYSNQFDTNSLKKPRISYLNQLNQVQLEKVQLQSTVSRLKKYPEPVGKLRREVHAPCRSKRFRFLSNSSEGGLKTRVSETPKKGENIMGNFFARPQSLRRAYESKKRAAFDSLQHVEVEKEAVVSEDLSEVVIIEDDNEVRSGDSSKRRGFQSNELGLLIEPRELDARVLEKSVVIDREAYKKLLSSVDKKYSPKLQNLDFEIKSNEAKLRAVRSTRKPKEETKLEEPKKPEEDLLRELFAPLSKEEEGEVKAAFSNSNRRKILVTHENSNIQITGEKLQCLLPGAWLNDDVINVYLELLKERERREPEKYLTCHFFNTFFYKKLIGGRNGYDYKAVKRWTTLRKLGYKLSECDKIFVPIHKEVHWCLAVINNKDKTFQYLDSLGGRDSRVLSVLANYYVDEVKDKSGQDIDVNSWDLEYVEDLPEQQNGFDCGVFMIKYADFYSRGMGLHFSQENMPYFRRRTAKEILRLQAQ</sequence>
<accession>A0AAW1GQZ6</accession>
<dbReference type="FunFam" id="3.40.395.10:FF:000005">
    <property type="entry name" value="Ubiquitin-like-specific protease ESD4"/>
    <property type="match status" value="1"/>
</dbReference>
<dbReference type="EMBL" id="JBDFQZ010000014">
    <property type="protein sequence ID" value="KAK9664726.1"/>
    <property type="molecule type" value="Genomic_DNA"/>
</dbReference>
<dbReference type="GO" id="GO:0005634">
    <property type="term" value="C:nucleus"/>
    <property type="evidence" value="ECO:0007669"/>
    <property type="project" value="TreeGrafter"/>
</dbReference>
<feature type="region of interest" description="Disordered" evidence="6">
    <location>
        <begin position="241"/>
        <end position="260"/>
    </location>
</feature>
<feature type="domain" description="Ubiquitin-like protease family profile" evidence="7">
    <location>
        <begin position="301"/>
        <end position="473"/>
    </location>
</feature>
<feature type="compositionally biased region" description="Basic and acidic residues" evidence="6">
    <location>
        <begin position="247"/>
        <end position="260"/>
    </location>
</feature>